<dbReference type="OrthoDB" id="2686961at2759"/>
<dbReference type="InterPro" id="IPR012337">
    <property type="entry name" value="RNaseH-like_sf"/>
</dbReference>
<dbReference type="Proteomes" id="UP000008064">
    <property type="component" value="Unassembled WGS sequence"/>
</dbReference>
<evidence type="ECO:0000313" key="1">
    <source>
        <dbReference type="EMBL" id="EGO30237.1"/>
    </source>
</evidence>
<protein>
    <submittedName>
        <fullName evidence="1">Uncharacterized protein</fullName>
    </submittedName>
</protein>
<dbReference type="AlphaFoldDB" id="F8NDK4"/>
<dbReference type="RefSeq" id="XP_007312121.1">
    <property type="nucleotide sequence ID" value="XM_007312059.1"/>
</dbReference>
<sequence length="191" mass="22008">MLGRLRELRPAIECLVAELSVTDSDSEFTRYRLMAKEWEVLKDLESILSVAHLAQQTLSFEKVPVLAAAIPVYKLVMSRWELLQDKHLRLKPYIQAGLDKAIGYYCQTDENLAYVILMFLNPAIKYSWICEKWGIEYMKPAQAHTLNYPGQPQTQQFQPPQLYGTTNHQAVDIICPLTEEYRLLDMGLALD</sequence>
<dbReference type="SUPFAM" id="SSF53098">
    <property type="entry name" value="Ribonuclease H-like"/>
    <property type="match status" value="1"/>
</dbReference>
<dbReference type="HOGENOM" id="CLU_1422207_0_0_1"/>
<dbReference type="EMBL" id="GL945428">
    <property type="protein sequence ID" value="EGO30237.1"/>
    <property type="molecule type" value="Genomic_DNA"/>
</dbReference>
<organism>
    <name type="scientific">Serpula lacrymans var. lacrymans (strain S7.9)</name>
    <name type="common">Dry rot fungus</name>
    <dbReference type="NCBI Taxonomy" id="578457"/>
    <lineage>
        <taxon>Eukaryota</taxon>
        <taxon>Fungi</taxon>
        <taxon>Dikarya</taxon>
        <taxon>Basidiomycota</taxon>
        <taxon>Agaricomycotina</taxon>
        <taxon>Agaricomycetes</taxon>
        <taxon>Agaricomycetidae</taxon>
        <taxon>Boletales</taxon>
        <taxon>Coniophorineae</taxon>
        <taxon>Serpulaceae</taxon>
        <taxon>Serpula</taxon>
    </lineage>
</organism>
<accession>F8NDK4</accession>
<dbReference type="KEGG" id="sla:SERLADRAFT_404505"/>
<proteinExistence type="predicted"/>
<name>F8NDK4_SERL9</name>
<gene>
    <name evidence="1" type="ORF">SERLADRAFT_404505</name>
</gene>
<dbReference type="GeneID" id="18812355"/>
<reference evidence="1" key="1">
    <citation type="submission" date="2011-04" db="EMBL/GenBank/DDBJ databases">
        <title>Evolution of plant cell wall degrading machinery underlies the functional diversity of forest fungi.</title>
        <authorList>
            <consortium name="US DOE Joint Genome Institute (JGI-PGF)"/>
            <person name="Eastwood D.C."/>
            <person name="Floudas D."/>
            <person name="Binder M."/>
            <person name="Majcherczyk A."/>
            <person name="Schneider P."/>
            <person name="Aerts A."/>
            <person name="Asiegbu F.O."/>
            <person name="Baker S.E."/>
            <person name="Barry K."/>
            <person name="Bendiksby M."/>
            <person name="Blumentritt M."/>
            <person name="Coutinho P.M."/>
            <person name="Cullen D."/>
            <person name="Cullen D."/>
            <person name="Gathman A."/>
            <person name="Goodell B."/>
            <person name="Henrissat B."/>
            <person name="Ihrmark K."/>
            <person name="Kauserud H."/>
            <person name="Kohler A."/>
            <person name="LaButti K."/>
            <person name="Lapidus A."/>
            <person name="Lavin J.L."/>
            <person name="Lee Y.-H."/>
            <person name="Lindquist E."/>
            <person name="Lilly W."/>
            <person name="Lucas S."/>
            <person name="Morin E."/>
            <person name="Murat C."/>
            <person name="Oguiza J.A."/>
            <person name="Park J."/>
            <person name="Pisabarro A.G."/>
            <person name="Riley R."/>
            <person name="Rosling A."/>
            <person name="Salamov A."/>
            <person name="Schmidt O."/>
            <person name="Schmutz J."/>
            <person name="Skrede I."/>
            <person name="Stenlid J."/>
            <person name="Wiebenga A."/>
            <person name="Xie X."/>
            <person name="Kues U."/>
            <person name="Hibbett D.S."/>
            <person name="Hoffmeister D."/>
            <person name="Hogberg N."/>
            <person name="Martin F."/>
            <person name="Grigoriev I.V."/>
            <person name="Watkinson S.C."/>
        </authorList>
    </citation>
    <scope>NUCLEOTIDE SEQUENCE</scope>
    <source>
        <strain evidence="1">S7.9</strain>
    </source>
</reference>